<feature type="compositionally biased region" description="Basic residues" evidence="16">
    <location>
        <begin position="829"/>
        <end position="847"/>
    </location>
</feature>
<dbReference type="InterPro" id="IPR003029">
    <property type="entry name" value="S1_domain"/>
</dbReference>
<dbReference type="EMBL" id="JBHSGU010000002">
    <property type="protein sequence ID" value="MFC4699483.1"/>
    <property type="molecule type" value="Genomic_DNA"/>
</dbReference>
<dbReference type="InterPro" id="IPR004659">
    <property type="entry name" value="RNase_E/G"/>
</dbReference>
<dbReference type="PANTHER" id="PTHR30001:SF1">
    <property type="entry name" value="RIBONUCLEASE E_G-LIKE PROTEIN, CHLOROPLASTIC"/>
    <property type="match status" value="1"/>
</dbReference>
<dbReference type="Proteomes" id="UP001595897">
    <property type="component" value="Unassembled WGS sequence"/>
</dbReference>
<keyword evidence="13 15" id="KW-0694">RNA-binding</keyword>
<evidence type="ECO:0000256" key="3">
    <source>
        <dbReference type="ARBA" id="ARBA00022490"/>
    </source>
</evidence>
<comment type="subcellular location">
    <subcellularLocation>
        <location evidence="15">Cytoplasm</location>
    </subcellularLocation>
    <subcellularLocation>
        <location evidence="15">Cell inner membrane</location>
        <topology evidence="15">Peripheral membrane protein</topology>
        <orientation evidence="15">Cytoplasmic side</orientation>
    </subcellularLocation>
</comment>
<keyword evidence="11 15" id="KW-0378">Hydrolase</keyword>
<dbReference type="Gene3D" id="2.40.50.140">
    <property type="entry name" value="Nucleic acid-binding proteins"/>
    <property type="match status" value="1"/>
</dbReference>
<evidence type="ECO:0000256" key="12">
    <source>
        <dbReference type="ARBA" id="ARBA00022842"/>
    </source>
</evidence>
<dbReference type="Pfam" id="PF00575">
    <property type="entry name" value="S1"/>
    <property type="match status" value="1"/>
</dbReference>
<feature type="domain" description="S1 motif" evidence="17">
    <location>
        <begin position="39"/>
        <end position="119"/>
    </location>
</feature>
<gene>
    <name evidence="15 18" type="primary">rne</name>
    <name evidence="18" type="ORF">ACFO4O_04840</name>
</gene>
<feature type="compositionally biased region" description="Polar residues" evidence="16">
    <location>
        <begin position="868"/>
        <end position="877"/>
    </location>
</feature>
<evidence type="ECO:0000256" key="13">
    <source>
        <dbReference type="ARBA" id="ARBA00022884"/>
    </source>
</evidence>
<feature type="compositionally biased region" description="Basic and acidic residues" evidence="16">
    <location>
        <begin position="596"/>
        <end position="654"/>
    </location>
</feature>
<reference evidence="19" key="1">
    <citation type="journal article" date="2019" name="Int. J. Syst. Evol. Microbiol.">
        <title>The Global Catalogue of Microorganisms (GCM) 10K type strain sequencing project: providing services to taxonomists for standard genome sequencing and annotation.</title>
        <authorList>
            <consortium name="The Broad Institute Genomics Platform"/>
            <consortium name="The Broad Institute Genome Sequencing Center for Infectious Disease"/>
            <person name="Wu L."/>
            <person name="Ma J."/>
        </authorList>
    </citation>
    <scope>NUCLEOTIDE SEQUENCE [LARGE SCALE GENOMIC DNA]</scope>
    <source>
        <strain evidence="19">KACC 12507</strain>
    </source>
</reference>
<keyword evidence="10 15" id="KW-0255">Endonuclease</keyword>
<dbReference type="InterPro" id="IPR019307">
    <property type="entry name" value="RNA-bd_AU-1/RNase_E/G"/>
</dbReference>
<evidence type="ECO:0000256" key="1">
    <source>
        <dbReference type="ARBA" id="ARBA00005663"/>
    </source>
</evidence>
<evidence type="ECO:0000256" key="4">
    <source>
        <dbReference type="ARBA" id="ARBA00022519"/>
    </source>
</evidence>
<dbReference type="Pfam" id="PF20833">
    <property type="entry name" value="RNase_E_G_Thio"/>
    <property type="match status" value="1"/>
</dbReference>
<evidence type="ECO:0000259" key="17">
    <source>
        <dbReference type="PROSITE" id="PS50126"/>
    </source>
</evidence>
<feature type="region of interest" description="Disordered" evidence="16">
    <location>
        <begin position="567"/>
        <end position="1059"/>
    </location>
</feature>
<evidence type="ECO:0000256" key="16">
    <source>
        <dbReference type="SAM" id="MobiDB-lite"/>
    </source>
</evidence>
<feature type="binding site" evidence="15">
    <location>
        <position position="345"/>
    </location>
    <ligand>
        <name>Mg(2+)</name>
        <dbReference type="ChEBI" id="CHEBI:18420"/>
        <note>catalytic</note>
    </ligand>
</feature>
<keyword evidence="5 15" id="KW-0698">rRNA processing</keyword>
<dbReference type="InterPro" id="IPR028878">
    <property type="entry name" value="RNase_E"/>
</dbReference>
<feature type="binding site" evidence="15">
    <location>
        <position position="302"/>
    </location>
    <ligand>
        <name>Mg(2+)</name>
        <dbReference type="ChEBI" id="CHEBI:18420"/>
        <note>catalytic</note>
    </ligand>
</feature>
<dbReference type="PANTHER" id="PTHR30001">
    <property type="entry name" value="RIBONUCLEASE"/>
    <property type="match status" value="1"/>
</dbReference>
<feature type="region of interest" description="Required for zinc-mediated homotetramerization and catalytic activity" evidence="15">
    <location>
        <begin position="403"/>
        <end position="406"/>
    </location>
</feature>
<evidence type="ECO:0000313" key="18">
    <source>
        <dbReference type="EMBL" id="MFC4699483.1"/>
    </source>
</evidence>
<name>A0ABV9LVL6_9ALTE</name>
<keyword evidence="15" id="KW-0862">Zinc</keyword>
<comment type="catalytic activity">
    <reaction evidence="15">
        <text>Endonucleolytic cleavage of single-stranded RNA in A- and U-rich regions.</text>
        <dbReference type="EC" id="3.1.26.12"/>
    </reaction>
</comment>
<dbReference type="NCBIfam" id="NF008074">
    <property type="entry name" value="PRK10811.1"/>
    <property type="match status" value="1"/>
</dbReference>
<keyword evidence="3 15" id="KW-0963">Cytoplasm</keyword>
<dbReference type="Pfam" id="PF10150">
    <property type="entry name" value="RNase_E_G"/>
    <property type="match status" value="1"/>
</dbReference>
<comment type="caution">
    <text evidence="18">The sequence shown here is derived from an EMBL/GenBank/DDBJ whole genome shotgun (WGS) entry which is preliminary data.</text>
</comment>
<accession>A0ABV9LVL6</accession>
<keyword evidence="14 15" id="KW-0472">Membrane</keyword>
<keyword evidence="9 15" id="KW-0699">rRNA-binding</keyword>
<evidence type="ECO:0000256" key="6">
    <source>
        <dbReference type="ARBA" id="ARBA00022694"/>
    </source>
</evidence>
<keyword evidence="2 15" id="KW-1003">Cell membrane</keyword>
<dbReference type="SMART" id="SM00316">
    <property type="entry name" value="S1"/>
    <property type="match status" value="1"/>
</dbReference>
<feature type="compositionally biased region" description="Polar residues" evidence="16">
    <location>
        <begin position="662"/>
        <end position="673"/>
    </location>
</feature>
<dbReference type="NCBIfam" id="TIGR00757">
    <property type="entry name" value="RNaseEG"/>
    <property type="match status" value="1"/>
</dbReference>
<feature type="compositionally biased region" description="Basic residues" evidence="16">
    <location>
        <begin position="574"/>
        <end position="593"/>
    </location>
</feature>
<feature type="region of interest" description="Disordered" evidence="16">
    <location>
        <begin position="523"/>
        <end position="548"/>
    </location>
</feature>
<dbReference type="GO" id="GO:0008995">
    <property type="term" value="F:ribonuclease E activity"/>
    <property type="evidence" value="ECO:0007669"/>
    <property type="project" value="UniProtKB-EC"/>
</dbReference>
<keyword evidence="19" id="KW-1185">Reference proteome</keyword>
<feature type="binding site" evidence="15">
    <location>
        <position position="406"/>
    </location>
    <ligand>
        <name>Zn(2+)</name>
        <dbReference type="ChEBI" id="CHEBI:29105"/>
        <note>ligand shared between dimeric partners</note>
    </ligand>
</feature>
<keyword evidence="12 15" id="KW-0460">Magnesium</keyword>
<keyword evidence="6 15" id="KW-0819">tRNA processing</keyword>
<evidence type="ECO:0000256" key="5">
    <source>
        <dbReference type="ARBA" id="ARBA00022552"/>
    </source>
</evidence>
<evidence type="ECO:0000256" key="9">
    <source>
        <dbReference type="ARBA" id="ARBA00022730"/>
    </source>
</evidence>
<evidence type="ECO:0000256" key="11">
    <source>
        <dbReference type="ARBA" id="ARBA00022801"/>
    </source>
</evidence>
<dbReference type="HAMAP" id="MF_00970">
    <property type="entry name" value="RNase_E"/>
    <property type="match status" value="1"/>
</dbReference>
<dbReference type="Gene3D" id="3.40.1260.20">
    <property type="entry name" value="Ribonuclease E, catalytic domain"/>
    <property type="match status" value="1"/>
</dbReference>
<sequence>MKRMLINATQQEELRVALVDGQKLYDLDIESPGHEQKKANIYKGTITRVEPSLEAAFVDYGADRHGFLPLKEIAKTYFPKGYRFEGRPNIKEVISEGTEVIVQIDKEERGQKGAALTTFISLAGSYLVLMPNNPRAGGISRRIEGDERSELKSALSELDMPSGMGLIVRTAGVGKSAAELKWDLSVLLHYWEKISDAAESRPAPFLIHQESNVIVRAIRDYLRRDIGEILIDSPTIYKQALEHIEVVRPDFVSRVKQYQGSVPLFSHYQIESQIESAFQREVRLPSGGSIVIDPTEALTSIDINSARATKGGDIEETAYNTNLEAADEIARQLRLRDLGGLVVIDFIDMSPVKHQREVENRMKAAVESDRARIQLGKISRFGLLEMSRQRLRPSLGESAHNVCPRCDGHGTIRGNESLALSVLRIIEEECIKDNTGQIEAQLPVAVATYLLNEKRDAIVSLQKNHTVQLLIIPNPNLDTPRYQILRRKSAEIINDISYNVELVKEPDAEQNATATQVVKREEPALQGMSAPTQAPNTPEVKAPAQDASAEPGLLSKLGAWLSGLFATEEAPKTPAKKPQQKRGQNRNGKRRQGGNRNERGERNERNKERGDKSTERGEKRTERSDRNDSRGERGGDRNRQRNRRPNNDNKRDASLDTEAPVSATSSDTEVSNGAQATPKAAAQKKVPTQRRARRPARQSVRVEDESKTSATSANADTLTAPEPKLASDKAVAVDVDTTSTLETSNASTEAITAQTSADEQPNELSSEQVGESTDTSAASADASAHSPTDERANNVDTDEGAASAASSESEASPESTESAGEEPKDGSRSRARRSPRHTRAAGQKRKQASKELDTDEQAIQPELAFDAEQNTDASAKSENADEANLSADTPSTDAPSANEVSRSEDAQVEGKTAELDSSKADTPQTASQSIVERAAEKAEPVQAEIALNAENAKDAEDAKTVNVAQPDAPSEDAVAPTAKAPAKPKAKASAKKAPAKDKAAMIRVSHPMANPKAVEMPESQTYTAMDDDTRGKFAQAGKPALVANASSSASAPMATPPSV</sequence>
<dbReference type="SUPFAM" id="SSF50249">
    <property type="entry name" value="Nucleic acid-binding proteins"/>
    <property type="match status" value="1"/>
</dbReference>
<dbReference type="InterPro" id="IPR048583">
    <property type="entry name" value="RNase_E_G_thioredoxin-like"/>
</dbReference>
<evidence type="ECO:0000256" key="15">
    <source>
        <dbReference type="HAMAP-Rule" id="MF_00970"/>
    </source>
</evidence>
<evidence type="ECO:0000256" key="7">
    <source>
        <dbReference type="ARBA" id="ARBA00022722"/>
    </source>
</evidence>
<feature type="compositionally biased region" description="Low complexity" evidence="16">
    <location>
        <begin position="1039"/>
        <end position="1053"/>
    </location>
</feature>
<dbReference type="RefSeq" id="WP_382406227.1">
    <property type="nucleotide sequence ID" value="NZ_JBHSGU010000002.1"/>
</dbReference>
<proteinExistence type="inferred from homology"/>
<feature type="compositionally biased region" description="Polar residues" evidence="16">
    <location>
        <begin position="920"/>
        <end position="930"/>
    </location>
</feature>
<comment type="similarity">
    <text evidence="15">Belongs to the RNase E/G family. RNase E subfamily.</text>
</comment>
<keyword evidence="7 15" id="KW-0540">Nuclease</keyword>
<evidence type="ECO:0000256" key="8">
    <source>
        <dbReference type="ARBA" id="ARBA00022723"/>
    </source>
</evidence>
<evidence type="ECO:0000256" key="10">
    <source>
        <dbReference type="ARBA" id="ARBA00022759"/>
    </source>
</evidence>
<organism evidence="18 19">
    <name type="scientific">Glaciecola siphonariae</name>
    <dbReference type="NCBI Taxonomy" id="521012"/>
    <lineage>
        <taxon>Bacteria</taxon>
        <taxon>Pseudomonadati</taxon>
        <taxon>Pseudomonadota</taxon>
        <taxon>Gammaproteobacteria</taxon>
        <taxon>Alteromonadales</taxon>
        <taxon>Alteromonadaceae</taxon>
        <taxon>Glaciecola</taxon>
    </lineage>
</organism>
<keyword evidence="8 15" id="KW-0479">Metal-binding</keyword>
<dbReference type="CDD" id="cd04453">
    <property type="entry name" value="S1_RNase_E"/>
    <property type="match status" value="1"/>
</dbReference>
<keyword evidence="15" id="KW-0820">tRNA-binding</keyword>
<protein>
    <recommendedName>
        <fullName evidence="15">Ribonuclease E</fullName>
        <shortName evidence="15">RNase E</shortName>
        <ecNumber evidence="15">3.1.26.12</ecNumber>
    </recommendedName>
</protein>
<evidence type="ECO:0000256" key="2">
    <source>
        <dbReference type="ARBA" id="ARBA00022475"/>
    </source>
</evidence>
<keyword evidence="4 15" id="KW-0997">Cell inner membrane</keyword>
<comment type="cofactor">
    <cofactor evidence="15">
        <name>Zn(2+)</name>
        <dbReference type="ChEBI" id="CHEBI:29105"/>
    </cofactor>
    <text evidence="15">Binds 2 Zn(2+) ions per homotetramer.</text>
</comment>
<feature type="compositionally biased region" description="Polar residues" evidence="16">
    <location>
        <begin position="736"/>
        <end position="771"/>
    </location>
</feature>
<comment type="similarity">
    <text evidence="1">Belongs to the RNase E/G family. RNase G subfamily.</text>
</comment>
<feature type="compositionally biased region" description="Polar residues" evidence="16">
    <location>
        <begin position="886"/>
        <end position="900"/>
    </location>
</feature>
<feature type="compositionally biased region" description="Low complexity" evidence="16">
    <location>
        <begin position="800"/>
        <end position="818"/>
    </location>
</feature>
<comment type="cofactor">
    <cofactor evidence="15">
        <name>Mg(2+)</name>
        <dbReference type="ChEBI" id="CHEBI:18420"/>
    </cofactor>
    <text evidence="15">Binds 1 Mg(2+) ion per subunit.</text>
</comment>
<feature type="compositionally biased region" description="Basic residues" evidence="16">
    <location>
        <begin position="687"/>
        <end position="696"/>
    </location>
</feature>
<feature type="compositionally biased region" description="Low complexity" evidence="16">
    <location>
        <begin position="772"/>
        <end position="786"/>
    </location>
</feature>
<dbReference type="EC" id="3.1.26.12" evidence="15"/>
<feature type="compositionally biased region" description="Polar residues" evidence="16">
    <location>
        <begin position="708"/>
        <end position="717"/>
    </location>
</feature>
<comment type="function">
    <text evidence="15">Endoribonuclease that plays a central role in RNA processing and decay. Required for the maturation of 5S and 16S rRNAs and the majority of tRNAs. Also involved in the degradation of most mRNAs.</text>
</comment>
<evidence type="ECO:0000256" key="14">
    <source>
        <dbReference type="ARBA" id="ARBA00023136"/>
    </source>
</evidence>
<feature type="binding site" evidence="15">
    <location>
        <position position="403"/>
    </location>
    <ligand>
        <name>Zn(2+)</name>
        <dbReference type="ChEBI" id="CHEBI:29105"/>
        <note>ligand shared between dimeric partners</note>
    </ligand>
</feature>
<feature type="compositionally biased region" description="Low complexity" evidence="16">
    <location>
        <begin position="674"/>
        <end position="686"/>
    </location>
</feature>
<dbReference type="InterPro" id="IPR012340">
    <property type="entry name" value="NA-bd_OB-fold"/>
</dbReference>
<comment type="subunit">
    <text evidence="15">Component of the RNA degradosome, which is a multiprotein complex involved in RNA processing and mRNA degradation. Within the RNA degradosome, RNase E assembles into a homotetramer formed by a dimer of dimers.</text>
</comment>
<dbReference type="PROSITE" id="PS50126">
    <property type="entry name" value="S1"/>
    <property type="match status" value="1"/>
</dbReference>
<evidence type="ECO:0000313" key="19">
    <source>
        <dbReference type="Proteomes" id="UP001595897"/>
    </source>
</evidence>